<proteinExistence type="predicted"/>
<name>A0ABS6JDZ3_9BACI</name>
<accession>A0ABS6JDZ3</accession>
<evidence type="ECO:0000313" key="1">
    <source>
        <dbReference type="EMBL" id="MBU9710558.1"/>
    </source>
</evidence>
<sequence length="67" mass="7364">MELILNGKKTELPDSVNTITLLINYCKLKKKVVIVELNGSIIEKNDHEGTSIEDGDQIELVHFVGGG</sequence>
<gene>
    <name evidence="1" type="primary">thiS</name>
    <name evidence="1" type="ORF">KS419_02225</name>
</gene>
<comment type="caution">
    <text evidence="1">The sequence shown here is derived from an EMBL/GenBank/DDBJ whole genome shotgun (WGS) entry which is preliminary data.</text>
</comment>
<evidence type="ECO:0000313" key="2">
    <source>
        <dbReference type="Proteomes" id="UP000784880"/>
    </source>
</evidence>
<dbReference type="Pfam" id="PF02597">
    <property type="entry name" value="ThiS"/>
    <property type="match status" value="1"/>
</dbReference>
<protein>
    <submittedName>
        <fullName evidence="1">Sulfur carrier protein ThiS</fullName>
    </submittedName>
</protein>
<dbReference type="InterPro" id="IPR003749">
    <property type="entry name" value="ThiS/MoaD-like"/>
</dbReference>
<dbReference type="NCBIfam" id="TIGR01683">
    <property type="entry name" value="thiS"/>
    <property type="match status" value="1"/>
</dbReference>
<dbReference type="PANTHER" id="PTHR34472:SF1">
    <property type="entry name" value="SULFUR CARRIER PROTEIN THIS"/>
    <property type="match status" value="1"/>
</dbReference>
<dbReference type="RefSeq" id="WP_217064450.1">
    <property type="nucleotide sequence ID" value="NZ_JAHQCS010000036.1"/>
</dbReference>
<reference evidence="1 2" key="1">
    <citation type="submission" date="2021-06" db="EMBL/GenBank/DDBJ databases">
        <title>Bacillus sp. RD4P76, an endophyte from a halophyte.</title>
        <authorList>
            <person name="Sun J.-Q."/>
        </authorList>
    </citation>
    <scope>NUCLEOTIDE SEQUENCE [LARGE SCALE GENOMIC DNA]</scope>
    <source>
        <strain evidence="1 2">CGMCC 1.15917</strain>
    </source>
</reference>
<dbReference type="PANTHER" id="PTHR34472">
    <property type="entry name" value="SULFUR CARRIER PROTEIN THIS"/>
    <property type="match status" value="1"/>
</dbReference>
<organism evidence="1 2">
    <name type="scientific">Evansella tamaricis</name>
    <dbReference type="NCBI Taxonomy" id="2069301"/>
    <lineage>
        <taxon>Bacteria</taxon>
        <taxon>Bacillati</taxon>
        <taxon>Bacillota</taxon>
        <taxon>Bacilli</taxon>
        <taxon>Bacillales</taxon>
        <taxon>Bacillaceae</taxon>
        <taxon>Evansella</taxon>
    </lineage>
</organism>
<dbReference type="Proteomes" id="UP000784880">
    <property type="component" value="Unassembled WGS sequence"/>
</dbReference>
<keyword evidence="2" id="KW-1185">Reference proteome</keyword>
<dbReference type="InterPro" id="IPR010035">
    <property type="entry name" value="Thi_S"/>
</dbReference>
<dbReference type="CDD" id="cd00565">
    <property type="entry name" value="Ubl_ThiS"/>
    <property type="match status" value="1"/>
</dbReference>
<dbReference type="EMBL" id="JAHQCS010000036">
    <property type="protein sequence ID" value="MBU9710558.1"/>
    <property type="molecule type" value="Genomic_DNA"/>
</dbReference>